<dbReference type="InterPro" id="IPR019861">
    <property type="entry name" value="PorP/SprF_Bacteroidetes"/>
</dbReference>
<dbReference type="RefSeq" id="WP_076501498.1">
    <property type="nucleotide sequence ID" value="NZ_FTOP01000009.1"/>
</dbReference>
<keyword evidence="2" id="KW-1185">Reference proteome</keyword>
<accession>A0A1N7NAC2</accession>
<evidence type="ECO:0000313" key="2">
    <source>
        <dbReference type="Proteomes" id="UP000186026"/>
    </source>
</evidence>
<organism evidence="1 2">
    <name type="scientific">Belliella pelovolcani</name>
    <dbReference type="NCBI Taxonomy" id="529505"/>
    <lineage>
        <taxon>Bacteria</taxon>
        <taxon>Pseudomonadati</taxon>
        <taxon>Bacteroidota</taxon>
        <taxon>Cytophagia</taxon>
        <taxon>Cytophagales</taxon>
        <taxon>Cyclobacteriaceae</taxon>
        <taxon>Belliella</taxon>
    </lineage>
</organism>
<protein>
    <submittedName>
        <fullName evidence="1">Type IX secretion system membrane protein, PorP/SprF family</fullName>
    </submittedName>
</protein>
<dbReference type="NCBIfam" id="TIGR03519">
    <property type="entry name" value="T9SS_PorP_fam"/>
    <property type="match status" value="1"/>
</dbReference>
<proteinExistence type="predicted"/>
<dbReference type="AlphaFoldDB" id="A0A1N7NAC2"/>
<reference evidence="2" key="1">
    <citation type="submission" date="2017-01" db="EMBL/GenBank/DDBJ databases">
        <authorList>
            <person name="Varghese N."/>
            <person name="Submissions S."/>
        </authorList>
    </citation>
    <scope>NUCLEOTIDE SEQUENCE [LARGE SCALE GENOMIC DNA]</scope>
    <source>
        <strain evidence="2">DSM 46698</strain>
    </source>
</reference>
<dbReference type="STRING" id="529505.SAMN05421761_10922"/>
<dbReference type="Pfam" id="PF11751">
    <property type="entry name" value="PorP_SprF"/>
    <property type="match status" value="1"/>
</dbReference>
<dbReference type="EMBL" id="FTOP01000009">
    <property type="protein sequence ID" value="SIS95325.1"/>
    <property type="molecule type" value="Genomic_DNA"/>
</dbReference>
<name>A0A1N7NAC2_9BACT</name>
<sequence>MKKIFIFLFLSLTLNLDGFGQMRRYMSQFNQFQNYFNPAMTGYEGSNLKGFVRNQWAGFDGSPQLFYMSTELDFSEMKGMKDPSLVGKNTTGVTFLNESYGAFVDTEIQAAYAARVRLSRGTNLRLGASINYMHSRLDGNNLTTEQANDPTVAQYLNSFGNMSTIDFNVGLALTHENYYIGYSLQNANRGALNFGEVFVDRKPSVSIFQSGFRHTVSPSVSIASHFMYRSQIDLPNHFEANVKAILLDRIWVGAGHRVNYANNFTFGFVHQQIKFGYTHELPSQKGYLLPYATHEFILTFAFWRKYGKSNENSLVIW</sequence>
<dbReference type="Proteomes" id="UP000186026">
    <property type="component" value="Unassembled WGS sequence"/>
</dbReference>
<gene>
    <name evidence="1" type="ORF">SAMN05421761_10922</name>
</gene>
<evidence type="ECO:0000313" key="1">
    <source>
        <dbReference type="EMBL" id="SIS95325.1"/>
    </source>
</evidence>
<dbReference type="OrthoDB" id="978914at2"/>